<dbReference type="InterPro" id="IPR027417">
    <property type="entry name" value="P-loop_NTPase"/>
</dbReference>
<evidence type="ECO:0000256" key="2">
    <source>
        <dbReference type="ARBA" id="ARBA00022741"/>
    </source>
</evidence>
<sequence>MDILPGKITSLVGLNGAGKSTLISLIMNFKQKDSGTIKRTAVSVMPDAETMIEDMTGEQFLKFISELKKISKEQKKVFYDLADSLFIKDDLKKKIKSYSFGMKKKVSFIQAYIGEFDTYIFDEPTSGVDIESARTMMKYLINLKNQGKAVLLTSHNIDEVQEFSDYIFLLKQGEIVKHGTVEEIINKKNDQSYILKLDVTNLESSFDKYCQEEYIIVGDEITIVSQDLVKVNNLMVKVIQAGGLVVAFGKEQQKLKDVIFTNG</sequence>
<organism evidence="5">
    <name type="scientific">Lactococcus lactis</name>
    <dbReference type="NCBI Taxonomy" id="1358"/>
    <lineage>
        <taxon>Bacteria</taxon>
        <taxon>Bacillati</taxon>
        <taxon>Bacillota</taxon>
        <taxon>Bacilli</taxon>
        <taxon>Lactobacillales</taxon>
        <taxon>Streptococcaceae</taxon>
        <taxon>Lactococcus</taxon>
    </lineage>
</organism>
<dbReference type="PANTHER" id="PTHR42939">
    <property type="entry name" value="ABC TRANSPORTER ATP-BINDING PROTEIN ALBC-RELATED"/>
    <property type="match status" value="1"/>
</dbReference>
<dbReference type="InterPro" id="IPR003439">
    <property type="entry name" value="ABC_transporter-like_ATP-bd"/>
</dbReference>
<dbReference type="CDD" id="cd03230">
    <property type="entry name" value="ABC_DR_subfamily_A"/>
    <property type="match status" value="1"/>
</dbReference>
<keyword evidence="2" id="KW-0547">Nucleotide-binding</keyword>
<dbReference type="SMART" id="SM00382">
    <property type="entry name" value="AAA"/>
    <property type="match status" value="1"/>
</dbReference>
<dbReference type="PANTHER" id="PTHR42939:SF1">
    <property type="entry name" value="ABC TRANSPORTER ATP-BINDING PROTEIN ALBC-RELATED"/>
    <property type="match status" value="1"/>
</dbReference>
<dbReference type="InterPro" id="IPR051782">
    <property type="entry name" value="ABC_Transporter_VariousFunc"/>
</dbReference>
<feature type="domain" description="ABC transporter" evidence="4">
    <location>
        <begin position="1"/>
        <end position="197"/>
    </location>
</feature>
<dbReference type="InterPro" id="IPR017871">
    <property type="entry name" value="ABC_transporter-like_CS"/>
</dbReference>
<name>L0N6P3_9LACT</name>
<dbReference type="PROSITE" id="PS00211">
    <property type="entry name" value="ABC_TRANSPORTER_1"/>
    <property type="match status" value="1"/>
</dbReference>
<reference evidence="5" key="1">
    <citation type="journal article" date="2012" name="Microbiology">
        <title>Identification of the genes involved in the secretion and self-immunity of lacticin Q, an unmodified leaderless bacteriocin from Lactococcus lactis QU 5.</title>
        <authorList>
            <person name="Iwatani S."/>
            <person name="Yoneyama F."/>
            <person name="Miyashita S."/>
            <person name="Zendo T."/>
            <person name="Nakayama J."/>
            <person name="Sonomoto K."/>
        </authorList>
    </citation>
    <scope>NUCLEOTIDE SEQUENCE</scope>
    <source>
        <strain evidence="5">QU 14</strain>
    </source>
</reference>
<dbReference type="PROSITE" id="PS50893">
    <property type="entry name" value="ABC_TRANSPORTER_2"/>
    <property type="match status" value="1"/>
</dbReference>
<evidence type="ECO:0000256" key="3">
    <source>
        <dbReference type="ARBA" id="ARBA00022840"/>
    </source>
</evidence>
<accession>L0N6P3</accession>
<proteinExistence type="predicted"/>
<evidence type="ECO:0000313" key="5">
    <source>
        <dbReference type="EMBL" id="BAM73621.1"/>
    </source>
</evidence>
<keyword evidence="1" id="KW-0813">Transport</keyword>
<dbReference type="GO" id="GO:0005524">
    <property type="term" value="F:ATP binding"/>
    <property type="evidence" value="ECO:0007669"/>
    <property type="project" value="UniProtKB-KW"/>
</dbReference>
<dbReference type="SUPFAM" id="SSF52540">
    <property type="entry name" value="P-loop containing nucleoside triphosphate hydrolases"/>
    <property type="match status" value="1"/>
</dbReference>
<gene>
    <name evidence="5" type="primary">orf7z</name>
</gene>
<dbReference type="Pfam" id="PF00005">
    <property type="entry name" value="ABC_tran"/>
    <property type="match status" value="1"/>
</dbReference>
<dbReference type="AlphaFoldDB" id="L0N6P3"/>
<dbReference type="Gene3D" id="3.40.50.300">
    <property type="entry name" value="P-loop containing nucleotide triphosphate hydrolases"/>
    <property type="match status" value="1"/>
</dbReference>
<evidence type="ECO:0000256" key="1">
    <source>
        <dbReference type="ARBA" id="ARBA00022448"/>
    </source>
</evidence>
<dbReference type="InterPro" id="IPR003593">
    <property type="entry name" value="AAA+_ATPase"/>
</dbReference>
<evidence type="ECO:0000259" key="4">
    <source>
        <dbReference type="PROSITE" id="PS50893"/>
    </source>
</evidence>
<dbReference type="EMBL" id="AB740019">
    <property type="protein sequence ID" value="BAM73621.1"/>
    <property type="molecule type" value="Genomic_DNA"/>
</dbReference>
<dbReference type="GO" id="GO:0016887">
    <property type="term" value="F:ATP hydrolysis activity"/>
    <property type="evidence" value="ECO:0007669"/>
    <property type="project" value="InterPro"/>
</dbReference>
<protein>
    <submittedName>
        <fullName evidence="5">ATP-binding protein</fullName>
    </submittedName>
</protein>
<keyword evidence="3 5" id="KW-0067">ATP-binding</keyword>